<reference evidence="9 10" key="1">
    <citation type="submission" date="2017-09" db="EMBL/GenBank/DDBJ databases">
        <title>Depth-based differentiation of microbial function through sediment-hosted aquifers and enrichment of novel symbionts in the deep terrestrial subsurface.</title>
        <authorList>
            <person name="Probst A.J."/>
            <person name="Ladd B."/>
            <person name="Jarett J.K."/>
            <person name="Geller-Mcgrath D.E."/>
            <person name="Sieber C.M."/>
            <person name="Emerson J.B."/>
            <person name="Anantharaman K."/>
            <person name="Thomas B.C."/>
            <person name="Malmstrom R."/>
            <person name="Stieglmeier M."/>
            <person name="Klingl A."/>
            <person name="Woyke T."/>
            <person name="Ryan C.M."/>
            <person name="Banfield J.F."/>
        </authorList>
    </citation>
    <scope>NUCLEOTIDE SEQUENCE [LARGE SCALE GENOMIC DNA]</scope>
    <source>
        <strain evidence="9">CG23_combo_of_CG06-09_8_20_14_all_37_87_8</strain>
    </source>
</reference>
<protein>
    <recommendedName>
        <fullName evidence="4">Large ribosomal subunit protein uL2</fullName>
    </recommendedName>
    <alternativeName>
        <fullName evidence="5">50S ribosomal protein L2</fullName>
    </alternativeName>
</protein>
<dbReference type="InterPro" id="IPR022666">
    <property type="entry name" value="Ribosomal_uL2_RNA-bd_dom"/>
</dbReference>
<dbReference type="Gene3D" id="2.30.30.30">
    <property type="match status" value="1"/>
</dbReference>
<gene>
    <name evidence="9" type="ORF">COX24_00445</name>
</gene>
<keyword evidence="3" id="KW-0687">Ribonucleoprotein</keyword>
<feature type="region of interest" description="Disordered" evidence="6">
    <location>
        <begin position="176"/>
        <end position="256"/>
    </location>
</feature>
<dbReference type="InterPro" id="IPR012340">
    <property type="entry name" value="NA-bd_OB-fold"/>
</dbReference>
<sequence length="256" mass="28470">MAKEKPQKSLMTILKKKSGRNNSGRITMRHQGGRVKRFYRIIEFGEKKMGNFNVLSIQYDPNRTCNIALIEYPNKERAYVLAPHNLKAGDTIEHNEKAGLVTGNRMKLKNFPVGANVFNVELTPNKGGQIARSAGASVAVMAQEGKCPTLKMPSSETRKVLSECYASFGSNSNPEHKFHQIGKAGTARKKGTRPTVRGSAMNACDHPHGGGKNKQPIGRHPRTAWGKPALGVKTRKRKKLSNKFILQRRVKKKRSK</sequence>
<evidence type="ECO:0000256" key="1">
    <source>
        <dbReference type="ARBA" id="ARBA00005636"/>
    </source>
</evidence>
<dbReference type="NCBIfam" id="TIGR01171">
    <property type="entry name" value="rplB_bact"/>
    <property type="match status" value="1"/>
</dbReference>
<dbReference type="Gene3D" id="2.40.50.140">
    <property type="entry name" value="Nucleic acid-binding proteins"/>
    <property type="match status" value="1"/>
</dbReference>
<proteinExistence type="inferred from homology"/>
<feature type="compositionally biased region" description="Basic residues" evidence="6">
    <location>
        <begin position="233"/>
        <end position="256"/>
    </location>
</feature>
<evidence type="ECO:0000259" key="8">
    <source>
        <dbReference type="SMART" id="SM01383"/>
    </source>
</evidence>
<feature type="domain" description="Large ribosomal subunit protein uL2 C-terminal" evidence="7">
    <location>
        <begin position="100"/>
        <end position="228"/>
    </location>
</feature>
<dbReference type="InterPro" id="IPR002171">
    <property type="entry name" value="Ribosomal_uL2"/>
</dbReference>
<evidence type="ECO:0000259" key="7">
    <source>
        <dbReference type="SMART" id="SM01382"/>
    </source>
</evidence>
<feature type="domain" description="Large ribosomal subunit protein uL2 RNA-binding" evidence="8">
    <location>
        <begin position="19"/>
        <end position="94"/>
    </location>
</feature>
<dbReference type="AlphaFoldDB" id="A0A2G9ZFZ9"/>
<keyword evidence="2 9" id="KW-0689">Ribosomal protein</keyword>
<dbReference type="FunFam" id="2.30.30.30:FF:000001">
    <property type="entry name" value="50S ribosomal protein L2"/>
    <property type="match status" value="1"/>
</dbReference>
<dbReference type="Gene3D" id="4.10.950.10">
    <property type="entry name" value="Ribosomal protein L2, domain 3"/>
    <property type="match status" value="1"/>
</dbReference>
<dbReference type="EMBL" id="PCSB01000009">
    <property type="protein sequence ID" value="PIP32031.1"/>
    <property type="molecule type" value="Genomic_DNA"/>
</dbReference>
<dbReference type="GO" id="GO:0016740">
    <property type="term" value="F:transferase activity"/>
    <property type="evidence" value="ECO:0007669"/>
    <property type="project" value="InterPro"/>
</dbReference>
<dbReference type="SUPFAM" id="SSF50104">
    <property type="entry name" value="Translation proteins SH3-like domain"/>
    <property type="match status" value="1"/>
</dbReference>
<dbReference type="InterPro" id="IPR022671">
    <property type="entry name" value="Ribosomal_uL2_CS"/>
</dbReference>
<dbReference type="PROSITE" id="PS00467">
    <property type="entry name" value="RIBOSOMAL_L2"/>
    <property type="match status" value="1"/>
</dbReference>
<dbReference type="InterPro" id="IPR022669">
    <property type="entry name" value="Ribosomal_uL2_C"/>
</dbReference>
<organism evidence="9 10">
    <name type="scientific">bacterium (Candidatus Gribaldobacteria) CG23_combo_of_CG06-09_8_20_14_all_37_87_8</name>
    <dbReference type="NCBI Taxonomy" id="2014278"/>
    <lineage>
        <taxon>Bacteria</taxon>
        <taxon>Candidatus Gribaldobacteria</taxon>
    </lineage>
</organism>
<evidence type="ECO:0000256" key="4">
    <source>
        <dbReference type="ARBA" id="ARBA00035242"/>
    </source>
</evidence>
<evidence type="ECO:0000256" key="5">
    <source>
        <dbReference type="ARBA" id="ARBA00035459"/>
    </source>
</evidence>
<dbReference type="SMART" id="SM01383">
    <property type="entry name" value="Ribosomal_L2"/>
    <property type="match status" value="1"/>
</dbReference>
<dbReference type="PIRSF" id="PIRSF002158">
    <property type="entry name" value="Ribosomal_L2"/>
    <property type="match status" value="1"/>
</dbReference>
<evidence type="ECO:0000313" key="10">
    <source>
        <dbReference type="Proteomes" id="UP000230447"/>
    </source>
</evidence>
<dbReference type="InterPro" id="IPR008991">
    <property type="entry name" value="Translation_prot_SH3-like_sf"/>
</dbReference>
<dbReference type="InterPro" id="IPR005880">
    <property type="entry name" value="Ribosomal_uL2_bac/org-type"/>
</dbReference>
<evidence type="ECO:0000256" key="2">
    <source>
        <dbReference type="ARBA" id="ARBA00022980"/>
    </source>
</evidence>
<evidence type="ECO:0000256" key="6">
    <source>
        <dbReference type="SAM" id="MobiDB-lite"/>
    </source>
</evidence>
<dbReference type="InterPro" id="IPR014722">
    <property type="entry name" value="Rib_uL2_dom2"/>
</dbReference>
<dbReference type="InterPro" id="IPR014726">
    <property type="entry name" value="Ribosomal_uL2_dom3"/>
</dbReference>
<dbReference type="SMART" id="SM01382">
    <property type="entry name" value="Ribosomal_L2_C"/>
    <property type="match status" value="1"/>
</dbReference>
<dbReference type="PANTHER" id="PTHR13691:SF5">
    <property type="entry name" value="LARGE RIBOSOMAL SUBUNIT PROTEIN UL2M"/>
    <property type="match status" value="1"/>
</dbReference>
<dbReference type="FunFam" id="4.10.950.10:FF:000001">
    <property type="entry name" value="50S ribosomal protein L2"/>
    <property type="match status" value="1"/>
</dbReference>
<dbReference type="GO" id="GO:0003735">
    <property type="term" value="F:structural constituent of ribosome"/>
    <property type="evidence" value="ECO:0007669"/>
    <property type="project" value="InterPro"/>
</dbReference>
<dbReference type="PANTHER" id="PTHR13691">
    <property type="entry name" value="RIBOSOMAL PROTEIN L2"/>
    <property type="match status" value="1"/>
</dbReference>
<name>A0A2G9ZFZ9_9BACT</name>
<evidence type="ECO:0000313" key="9">
    <source>
        <dbReference type="EMBL" id="PIP32031.1"/>
    </source>
</evidence>
<dbReference type="GO" id="GO:0015934">
    <property type="term" value="C:large ribosomal subunit"/>
    <property type="evidence" value="ECO:0007669"/>
    <property type="project" value="InterPro"/>
</dbReference>
<dbReference type="Pfam" id="PF00181">
    <property type="entry name" value="Ribosomal_L2_N"/>
    <property type="match status" value="1"/>
</dbReference>
<evidence type="ECO:0000256" key="3">
    <source>
        <dbReference type="ARBA" id="ARBA00023274"/>
    </source>
</evidence>
<accession>A0A2G9ZFZ9</accession>
<dbReference type="Pfam" id="PF03947">
    <property type="entry name" value="Ribosomal_L2_C"/>
    <property type="match status" value="1"/>
</dbReference>
<comment type="similarity">
    <text evidence="1">Belongs to the universal ribosomal protein uL2 family.</text>
</comment>
<dbReference type="Proteomes" id="UP000230447">
    <property type="component" value="Unassembled WGS sequence"/>
</dbReference>
<comment type="caution">
    <text evidence="9">The sequence shown here is derived from an EMBL/GenBank/DDBJ whole genome shotgun (WGS) entry which is preliminary data.</text>
</comment>
<dbReference type="GO" id="GO:0003723">
    <property type="term" value="F:RNA binding"/>
    <property type="evidence" value="ECO:0007669"/>
    <property type="project" value="InterPro"/>
</dbReference>
<dbReference type="GO" id="GO:0002181">
    <property type="term" value="P:cytoplasmic translation"/>
    <property type="evidence" value="ECO:0007669"/>
    <property type="project" value="TreeGrafter"/>
</dbReference>
<dbReference type="SUPFAM" id="SSF50249">
    <property type="entry name" value="Nucleic acid-binding proteins"/>
    <property type="match status" value="1"/>
</dbReference>